<dbReference type="InterPro" id="IPR039015">
    <property type="entry name" value="ENDOD1"/>
</dbReference>
<dbReference type="PANTHER" id="PTHR21472">
    <property type="entry name" value="ENDONUCLEASE DOMAIN-CONTAINING 1 PROTEIN ENDOD1"/>
    <property type="match status" value="1"/>
</dbReference>
<feature type="signal peptide" evidence="1">
    <location>
        <begin position="1"/>
        <end position="17"/>
    </location>
</feature>
<evidence type="ECO:0000313" key="4">
    <source>
        <dbReference type="EMBL" id="PFX29463.1"/>
    </source>
</evidence>
<sequence>MLSQLLAGILITEGASGGEVFRSNTTKEENQLKRLRRSVHDPYEACFRQFFINNLPPTGLRKSLHNIKYICQQIADSHDVFYATMFDENLGIAVYAGYKLDQGTILFGQAHGATGWRREPGILIQGSDAIYRNQQYDRGHLVPAQTYSSSDARLHSTYKHTNAVPQVGAFNRGLWAQFEARIRNYAQNTCVPNNGVLFLLTGTSFARAHVVNNQLQSNSVQPNQLPPAQNYPSIFIPNSMWTAGCCVAPNGYSESFAVFGNNDLNHQFTEQITLNELQNILADDVMHTGLGGPDVSLFPGHVNCANNNLQRLPQAQGGG</sequence>
<dbReference type="InterPro" id="IPR044925">
    <property type="entry name" value="His-Me_finger_sf"/>
</dbReference>
<dbReference type="SUPFAM" id="SSF54060">
    <property type="entry name" value="His-Me finger endonucleases"/>
    <property type="match status" value="1"/>
</dbReference>
<reference evidence="5" key="1">
    <citation type="journal article" date="2017" name="bioRxiv">
        <title>Comparative analysis of the genomes of Stylophora pistillata and Acropora digitifera provides evidence for extensive differences between species of corals.</title>
        <authorList>
            <person name="Voolstra C.R."/>
            <person name="Li Y."/>
            <person name="Liew Y.J."/>
            <person name="Baumgarten S."/>
            <person name="Zoccola D."/>
            <person name="Flot J.-F."/>
            <person name="Tambutte S."/>
            <person name="Allemand D."/>
            <person name="Aranda M."/>
        </authorList>
    </citation>
    <scope>NUCLEOTIDE SEQUENCE [LARGE SCALE GENOMIC DNA]</scope>
</reference>
<dbReference type="InterPro" id="IPR001604">
    <property type="entry name" value="Endo_G_ENPP1-like_dom"/>
</dbReference>
<evidence type="ECO:0000256" key="1">
    <source>
        <dbReference type="SAM" id="SignalP"/>
    </source>
</evidence>
<organism evidence="4 5">
    <name type="scientific">Stylophora pistillata</name>
    <name type="common">Smooth cauliflower coral</name>
    <dbReference type="NCBI Taxonomy" id="50429"/>
    <lineage>
        <taxon>Eukaryota</taxon>
        <taxon>Metazoa</taxon>
        <taxon>Cnidaria</taxon>
        <taxon>Anthozoa</taxon>
        <taxon>Hexacorallia</taxon>
        <taxon>Scleractinia</taxon>
        <taxon>Astrocoeniina</taxon>
        <taxon>Pocilloporidae</taxon>
        <taxon>Stylophora</taxon>
    </lineage>
</organism>
<dbReference type="AlphaFoldDB" id="A0A2B4SK55"/>
<dbReference type="Pfam" id="PF01223">
    <property type="entry name" value="Endonuclease_NS"/>
    <property type="match status" value="1"/>
</dbReference>
<dbReference type="InterPro" id="IPR044929">
    <property type="entry name" value="DNA/RNA_non-sp_Endonuclease_sf"/>
</dbReference>
<evidence type="ECO:0000259" key="3">
    <source>
        <dbReference type="SMART" id="SM00892"/>
    </source>
</evidence>
<dbReference type="GO" id="GO:0003676">
    <property type="term" value="F:nucleic acid binding"/>
    <property type="evidence" value="ECO:0007669"/>
    <property type="project" value="InterPro"/>
</dbReference>
<dbReference type="GO" id="GO:0016787">
    <property type="term" value="F:hydrolase activity"/>
    <property type="evidence" value="ECO:0007669"/>
    <property type="project" value="InterPro"/>
</dbReference>
<dbReference type="InterPro" id="IPR020821">
    <property type="entry name" value="ENPP1-3/EXOG-like_nuc-like"/>
</dbReference>
<name>A0A2B4SK55_STYPI</name>
<feature type="domain" description="ENPP1-3/EXOG-like endonuclease/phosphodiesterase" evidence="2">
    <location>
        <begin position="79"/>
        <end position="283"/>
    </location>
</feature>
<evidence type="ECO:0000259" key="2">
    <source>
        <dbReference type="SMART" id="SM00477"/>
    </source>
</evidence>
<feature type="domain" description="DNA/RNA non-specific endonuclease/pyrophosphatase/phosphodiesterase" evidence="3">
    <location>
        <begin position="78"/>
        <end position="288"/>
    </location>
</feature>
<dbReference type="OrthoDB" id="5958647at2759"/>
<dbReference type="Gene3D" id="3.40.570.10">
    <property type="entry name" value="Extracellular Endonuclease, subunit A"/>
    <property type="match status" value="1"/>
</dbReference>
<dbReference type="PANTHER" id="PTHR21472:SF7">
    <property type="entry name" value="ENDONUCLEASE G, MITOCHONDRIAL-LIKE ISOFORM X2"/>
    <property type="match status" value="1"/>
</dbReference>
<keyword evidence="1" id="KW-0732">Signal</keyword>
<comment type="caution">
    <text evidence="4">The sequence shown here is derived from an EMBL/GenBank/DDBJ whole genome shotgun (WGS) entry which is preliminary data.</text>
</comment>
<protein>
    <submittedName>
        <fullName evidence="4">Nuclease C1</fullName>
    </submittedName>
</protein>
<keyword evidence="5" id="KW-1185">Reference proteome</keyword>
<accession>A0A2B4SK55</accession>
<gene>
    <name evidence="4" type="primary">NUC1CE</name>
    <name evidence="4" type="ORF">AWC38_SpisGene5767</name>
</gene>
<feature type="chain" id="PRO_5012744506" evidence="1">
    <location>
        <begin position="18"/>
        <end position="319"/>
    </location>
</feature>
<dbReference type="SMART" id="SM00892">
    <property type="entry name" value="Endonuclease_NS"/>
    <property type="match status" value="1"/>
</dbReference>
<evidence type="ECO:0000313" key="5">
    <source>
        <dbReference type="Proteomes" id="UP000225706"/>
    </source>
</evidence>
<proteinExistence type="predicted"/>
<dbReference type="GO" id="GO:0046872">
    <property type="term" value="F:metal ion binding"/>
    <property type="evidence" value="ECO:0007669"/>
    <property type="project" value="InterPro"/>
</dbReference>
<dbReference type="Proteomes" id="UP000225706">
    <property type="component" value="Unassembled WGS sequence"/>
</dbReference>
<dbReference type="SMART" id="SM00477">
    <property type="entry name" value="NUC"/>
    <property type="match status" value="1"/>
</dbReference>
<dbReference type="EMBL" id="LSMT01000065">
    <property type="protein sequence ID" value="PFX29463.1"/>
    <property type="molecule type" value="Genomic_DNA"/>
</dbReference>